<keyword evidence="3" id="KW-1185">Reference proteome</keyword>
<feature type="compositionally biased region" description="Polar residues" evidence="1">
    <location>
        <begin position="32"/>
        <end position="41"/>
    </location>
</feature>
<evidence type="ECO:0000256" key="1">
    <source>
        <dbReference type="SAM" id="MobiDB-lite"/>
    </source>
</evidence>
<comment type="caution">
    <text evidence="2">The sequence shown here is derived from an EMBL/GenBank/DDBJ whole genome shotgun (WGS) entry which is preliminary data.</text>
</comment>
<sequence>MTWVIGSHSRKAELELESEGKCCQCLSTASIRQHPPTTSRQPWLPRHRLAKQQDQHPRSRFAPSISACIPSPIIFRLFGNRHHYTFHVLCSSPPCL</sequence>
<dbReference type="AlphaFoldDB" id="A0A1Y2HK98"/>
<evidence type="ECO:0000313" key="3">
    <source>
        <dbReference type="Proteomes" id="UP000193411"/>
    </source>
</evidence>
<gene>
    <name evidence="2" type="ORF">BCR44DRAFT_1435559</name>
</gene>
<evidence type="ECO:0000313" key="2">
    <source>
        <dbReference type="EMBL" id="ORZ35000.1"/>
    </source>
</evidence>
<reference evidence="2 3" key="1">
    <citation type="submission" date="2016-07" db="EMBL/GenBank/DDBJ databases">
        <title>Pervasive Adenine N6-methylation of Active Genes in Fungi.</title>
        <authorList>
            <consortium name="DOE Joint Genome Institute"/>
            <person name="Mondo S.J."/>
            <person name="Dannebaum R.O."/>
            <person name="Kuo R.C."/>
            <person name="Labutti K."/>
            <person name="Haridas S."/>
            <person name="Kuo A."/>
            <person name="Salamov A."/>
            <person name="Ahrendt S.R."/>
            <person name="Lipzen A."/>
            <person name="Sullivan W."/>
            <person name="Andreopoulos W.B."/>
            <person name="Clum A."/>
            <person name="Lindquist E."/>
            <person name="Daum C."/>
            <person name="Ramamoorthy G.K."/>
            <person name="Gryganskyi A."/>
            <person name="Culley D."/>
            <person name="Magnuson J.K."/>
            <person name="James T.Y."/>
            <person name="O'Malley M.A."/>
            <person name="Stajich J.E."/>
            <person name="Spatafora J.W."/>
            <person name="Visel A."/>
            <person name="Grigoriev I.V."/>
        </authorList>
    </citation>
    <scope>NUCLEOTIDE SEQUENCE [LARGE SCALE GENOMIC DNA]</scope>
    <source>
        <strain evidence="2 3">PL171</strain>
    </source>
</reference>
<protein>
    <submittedName>
        <fullName evidence="2">Uncharacterized protein</fullName>
    </submittedName>
</protein>
<accession>A0A1Y2HK98</accession>
<proteinExistence type="predicted"/>
<feature type="region of interest" description="Disordered" evidence="1">
    <location>
        <begin position="32"/>
        <end position="62"/>
    </location>
</feature>
<dbReference type="Proteomes" id="UP000193411">
    <property type="component" value="Unassembled WGS sequence"/>
</dbReference>
<feature type="non-terminal residue" evidence="2">
    <location>
        <position position="96"/>
    </location>
</feature>
<dbReference type="EMBL" id="MCFL01000025">
    <property type="protein sequence ID" value="ORZ35000.1"/>
    <property type="molecule type" value="Genomic_DNA"/>
</dbReference>
<name>A0A1Y2HK98_9FUNG</name>
<organism evidence="2 3">
    <name type="scientific">Catenaria anguillulae PL171</name>
    <dbReference type="NCBI Taxonomy" id="765915"/>
    <lineage>
        <taxon>Eukaryota</taxon>
        <taxon>Fungi</taxon>
        <taxon>Fungi incertae sedis</taxon>
        <taxon>Blastocladiomycota</taxon>
        <taxon>Blastocladiomycetes</taxon>
        <taxon>Blastocladiales</taxon>
        <taxon>Catenariaceae</taxon>
        <taxon>Catenaria</taxon>
    </lineage>
</organism>